<keyword evidence="3" id="KW-1185">Reference proteome</keyword>
<evidence type="ECO:0000256" key="1">
    <source>
        <dbReference type="SAM" id="MobiDB-lite"/>
    </source>
</evidence>
<accession>A0A1B2J2S0</accession>
<dbReference type="Proteomes" id="UP000093267">
    <property type="component" value="Plasmid pL11995-3"/>
</dbReference>
<dbReference type="OrthoDB" id="2315697at2"/>
<dbReference type="RefSeq" id="WP_013721076.1">
    <property type="nucleotide sequence ID" value="NZ_CP014927.1"/>
</dbReference>
<proteinExistence type="predicted"/>
<name>A0A1B2J2S0_9LACO</name>
<evidence type="ECO:0000313" key="2">
    <source>
        <dbReference type="EMBL" id="ANZ68606.1"/>
    </source>
</evidence>
<protein>
    <submittedName>
        <fullName evidence="2">Uncharacterized protein</fullName>
    </submittedName>
</protein>
<organism evidence="2 3">
    <name type="scientific">Secundilactobacillus paracollinoides</name>
    <dbReference type="NCBI Taxonomy" id="240427"/>
    <lineage>
        <taxon>Bacteria</taxon>
        <taxon>Bacillati</taxon>
        <taxon>Bacillota</taxon>
        <taxon>Bacilli</taxon>
        <taxon>Lactobacillales</taxon>
        <taxon>Lactobacillaceae</taxon>
        <taxon>Secundilactobacillus</taxon>
    </lineage>
</organism>
<dbReference type="AlphaFoldDB" id="A0A1B2J2S0"/>
<geneLocation type="plasmid" evidence="3">
    <name>pl11995-3</name>
</geneLocation>
<feature type="region of interest" description="Disordered" evidence="1">
    <location>
        <begin position="1"/>
        <end position="63"/>
    </location>
</feature>
<reference evidence="2 3" key="1">
    <citation type="submission" date="2016-03" db="EMBL/GenBank/DDBJ databases">
        <title>Pediococcus and Lactobacillus from brewery environment - whole genome sequencing and assembly.</title>
        <authorList>
            <person name="Behr J."/>
            <person name="Geissler A.J."/>
            <person name="Vogel R.F."/>
        </authorList>
    </citation>
    <scope>NUCLEOTIDE SEQUENCE [LARGE SCALE GENOMIC DNA]</scope>
    <source>
        <strain evidence="2 3">TMW 1.1995</strain>
        <plasmid evidence="3">pl11995-3</plasmid>
    </source>
</reference>
<evidence type="ECO:0000313" key="3">
    <source>
        <dbReference type="Proteomes" id="UP000093267"/>
    </source>
</evidence>
<keyword evidence="2" id="KW-0614">Plasmid</keyword>
<sequence length="122" mass="14209">MDDSQKKKLPQIKPVLEHPQSSLKSKTVNIKGQNSFGPITGMQTQSKQPDKKKKKAMTVQRVSKESVEKLRVLSYFLPPEEAHEKKTFDSLLNRLIQTYTETSMNNRQKDMYNTLLEKEREQ</sequence>
<feature type="compositionally biased region" description="Polar residues" evidence="1">
    <location>
        <begin position="19"/>
        <end position="47"/>
    </location>
</feature>
<gene>
    <name evidence="2" type="ORF">AYR63_15770</name>
</gene>
<dbReference type="EMBL" id="CP014927">
    <property type="protein sequence ID" value="ANZ68606.1"/>
    <property type="molecule type" value="Genomic_DNA"/>
</dbReference>